<evidence type="ECO:0000256" key="5">
    <source>
        <dbReference type="SAM" id="SignalP"/>
    </source>
</evidence>
<evidence type="ECO:0000256" key="2">
    <source>
        <dbReference type="ARBA" id="ARBA00022748"/>
    </source>
</evidence>
<dbReference type="GO" id="GO:0016491">
    <property type="term" value="F:oxidoreductase activity"/>
    <property type="evidence" value="ECO:0007669"/>
    <property type="project" value="InterPro"/>
</dbReference>
<accession>A0A923PG70</accession>
<organism evidence="7 8">
    <name type="scientific">Neolewinella lacunae</name>
    <dbReference type="NCBI Taxonomy" id="1517758"/>
    <lineage>
        <taxon>Bacteria</taxon>
        <taxon>Pseudomonadati</taxon>
        <taxon>Bacteroidota</taxon>
        <taxon>Saprospiria</taxon>
        <taxon>Saprospirales</taxon>
        <taxon>Lewinellaceae</taxon>
        <taxon>Neolewinella</taxon>
    </lineage>
</organism>
<evidence type="ECO:0000259" key="6">
    <source>
        <dbReference type="PROSITE" id="PS51352"/>
    </source>
</evidence>
<dbReference type="PANTHER" id="PTHR42852">
    <property type="entry name" value="THIOL:DISULFIDE INTERCHANGE PROTEIN DSBE"/>
    <property type="match status" value="1"/>
</dbReference>
<dbReference type="InterPro" id="IPR036249">
    <property type="entry name" value="Thioredoxin-like_sf"/>
</dbReference>
<dbReference type="Pfam" id="PF00578">
    <property type="entry name" value="AhpC-TSA"/>
    <property type="match status" value="1"/>
</dbReference>
<dbReference type="GO" id="GO:0016209">
    <property type="term" value="F:antioxidant activity"/>
    <property type="evidence" value="ECO:0007669"/>
    <property type="project" value="InterPro"/>
</dbReference>
<dbReference type="InterPro" id="IPR050553">
    <property type="entry name" value="Thioredoxin_ResA/DsbE_sf"/>
</dbReference>
<dbReference type="InterPro" id="IPR013766">
    <property type="entry name" value="Thioredoxin_domain"/>
</dbReference>
<dbReference type="RefSeq" id="WP_187465586.1">
    <property type="nucleotide sequence ID" value="NZ_JACSIT010000067.1"/>
</dbReference>
<dbReference type="Gene3D" id="3.40.30.10">
    <property type="entry name" value="Glutaredoxin"/>
    <property type="match status" value="1"/>
</dbReference>
<protein>
    <submittedName>
        <fullName evidence="7">Redoxin domain-containing protein</fullName>
    </submittedName>
</protein>
<feature type="domain" description="Thioredoxin" evidence="6">
    <location>
        <begin position="339"/>
        <end position="475"/>
    </location>
</feature>
<dbReference type="GO" id="GO:0017004">
    <property type="term" value="P:cytochrome complex assembly"/>
    <property type="evidence" value="ECO:0007669"/>
    <property type="project" value="UniProtKB-KW"/>
</dbReference>
<keyword evidence="8" id="KW-1185">Reference proteome</keyword>
<dbReference type="InterPro" id="IPR000866">
    <property type="entry name" value="AhpC/TSA"/>
</dbReference>
<evidence type="ECO:0000256" key="4">
    <source>
        <dbReference type="ARBA" id="ARBA00023284"/>
    </source>
</evidence>
<dbReference type="PANTHER" id="PTHR42852:SF6">
    <property type="entry name" value="THIOL:DISULFIDE INTERCHANGE PROTEIN DSBE"/>
    <property type="match status" value="1"/>
</dbReference>
<sequence>MRFLALIPTLLLLFACGDGGSSNAASAQQATDLENPNIRLDITGTNPQGALLVGQYLEQQFRADSAEVEGNVAVFKRDTPYEPGHYYAYYPDGTSVQLLIDADQTFTLTANSSDLLGTIQVEGSTDNTLLYQALAFENTQQNEFRRIGEALRATQAGTEAYNQLQEERLQLVEQRQTFLQSLYAQAPNSLFTSFKRAGQNPQLRDIRKPDGSLDEPAQVTGFRYDFWKEVDFSDKRLLRTPVIINKLKRYVKELTPQNADSIIAASKFLVDQTLDHPEFFQVFANWITLEYEPGKSTVMDAEAIHVYMIQNYFTRDRAFWSDSMTVWGLQDRADQMAHSLVGQAGPDITVPGIDGQPKRLYDLKKPYIAVFMFNPECEHCIEQTPKLMSAYQTLKGDLDIYAIAIDTEAGKWKSFVQRYGMGAFTNVYDPTNRSIFKTYYVDNTPELYLLGPDRKIVAKNLKVEQLAEAIALHKKRNG</sequence>
<dbReference type="EMBL" id="JACSIT010000067">
    <property type="protein sequence ID" value="MBC6993482.1"/>
    <property type="molecule type" value="Genomic_DNA"/>
</dbReference>
<dbReference type="GO" id="GO:0030313">
    <property type="term" value="C:cell envelope"/>
    <property type="evidence" value="ECO:0007669"/>
    <property type="project" value="UniProtKB-SubCell"/>
</dbReference>
<evidence type="ECO:0000313" key="8">
    <source>
        <dbReference type="Proteomes" id="UP000650081"/>
    </source>
</evidence>
<feature type="chain" id="PRO_5036896331" evidence="5">
    <location>
        <begin position="25"/>
        <end position="478"/>
    </location>
</feature>
<keyword evidence="5" id="KW-0732">Signal</keyword>
<evidence type="ECO:0000313" key="7">
    <source>
        <dbReference type="EMBL" id="MBC6993482.1"/>
    </source>
</evidence>
<proteinExistence type="predicted"/>
<dbReference type="AlphaFoldDB" id="A0A923PG70"/>
<feature type="signal peptide" evidence="5">
    <location>
        <begin position="1"/>
        <end position="24"/>
    </location>
</feature>
<keyword evidence="2" id="KW-0201">Cytochrome c-type biogenesis</keyword>
<reference evidence="7" key="1">
    <citation type="submission" date="2020-08" db="EMBL/GenBank/DDBJ databases">
        <title>Lewinella bacteria from marine environments.</title>
        <authorList>
            <person name="Zhong Y."/>
        </authorList>
    </citation>
    <scope>NUCLEOTIDE SEQUENCE</scope>
    <source>
        <strain evidence="7">KCTC 42187</strain>
    </source>
</reference>
<name>A0A923PG70_9BACT</name>
<dbReference type="PROSITE" id="PS51352">
    <property type="entry name" value="THIOREDOXIN_2"/>
    <property type="match status" value="1"/>
</dbReference>
<dbReference type="Proteomes" id="UP000650081">
    <property type="component" value="Unassembled WGS sequence"/>
</dbReference>
<gene>
    <name evidence="7" type="ORF">H9S92_04880</name>
</gene>
<evidence type="ECO:0000256" key="3">
    <source>
        <dbReference type="ARBA" id="ARBA00023157"/>
    </source>
</evidence>
<comment type="caution">
    <text evidence="7">The sequence shown here is derived from an EMBL/GenBank/DDBJ whole genome shotgun (WGS) entry which is preliminary data.</text>
</comment>
<comment type="subcellular location">
    <subcellularLocation>
        <location evidence="1">Cell envelope</location>
    </subcellularLocation>
</comment>
<keyword evidence="3" id="KW-1015">Disulfide bond</keyword>
<keyword evidence="4" id="KW-0676">Redox-active center</keyword>
<dbReference type="SUPFAM" id="SSF52833">
    <property type="entry name" value="Thioredoxin-like"/>
    <property type="match status" value="1"/>
</dbReference>
<dbReference type="PROSITE" id="PS51257">
    <property type="entry name" value="PROKAR_LIPOPROTEIN"/>
    <property type="match status" value="1"/>
</dbReference>
<dbReference type="CDD" id="cd02966">
    <property type="entry name" value="TlpA_like_family"/>
    <property type="match status" value="1"/>
</dbReference>
<evidence type="ECO:0000256" key="1">
    <source>
        <dbReference type="ARBA" id="ARBA00004196"/>
    </source>
</evidence>